<evidence type="ECO:0000313" key="4">
    <source>
        <dbReference type="EMBL" id="SFH55800.1"/>
    </source>
</evidence>
<protein>
    <submittedName>
        <fullName evidence="4">Putative sugar diacid recognition</fullName>
    </submittedName>
</protein>
<dbReference type="EMBL" id="FOQA01000001">
    <property type="protein sequence ID" value="SFH55800.1"/>
    <property type="molecule type" value="Genomic_DNA"/>
</dbReference>
<dbReference type="GO" id="GO:0007165">
    <property type="term" value="P:signal transduction"/>
    <property type="evidence" value="ECO:0007669"/>
    <property type="project" value="UniProtKB-KW"/>
</dbReference>
<keyword evidence="1 2" id="KW-0807">Transducer</keyword>
<gene>
    <name evidence="4" type="ORF">SAMN05192551_101508</name>
</gene>
<evidence type="ECO:0000256" key="1">
    <source>
        <dbReference type="ARBA" id="ARBA00023224"/>
    </source>
</evidence>
<keyword evidence="5" id="KW-1185">Reference proteome</keyword>
<dbReference type="Proteomes" id="UP000199287">
    <property type="component" value="Unassembled WGS sequence"/>
</dbReference>
<dbReference type="STRING" id="69895.SAMN05192551_101508"/>
<dbReference type="SUPFAM" id="SSF58104">
    <property type="entry name" value="Methyl-accepting chemotaxis protein (MCP) signaling domain"/>
    <property type="match status" value="1"/>
</dbReference>
<dbReference type="AlphaFoldDB" id="A0A1I3B0U5"/>
<dbReference type="GO" id="GO:0016020">
    <property type="term" value="C:membrane"/>
    <property type="evidence" value="ECO:0007669"/>
    <property type="project" value="InterPro"/>
</dbReference>
<proteinExistence type="predicted"/>
<dbReference type="InterPro" id="IPR004089">
    <property type="entry name" value="MCPsignal_dom"/>
</dbReference>
<dbReference type="PANTHER" id="PTHR32089:SF112">
    <property type="entry name" value="LYSOZYME-LIKE PROTEIN-RELATED"/>
    <property type="match status" value="1"/>
</dbReference>
<dbReference type="PANTHER" id="PTHR32089">
    <property type="entry name" value="METHYL-ACCEPTING CHEMOTAXIS PROTEIN MCPB"/>
    <property type="match status" value="1"/>
</dbReference>
<evidence type="ECO:0000259" key="3">
    <source>
        <dbReference type="PROSITE" id="PS50111"/>
    </source>
</evidence>
<evidence type="ECO:0000256" key="2">
    <source>
        <dbReference type="PROSITE-ProRule" id="PRU00284"/>
    </source>
</evidence>
<feature type="domain" description="Methyl-accepting transducer" evidence="3">
    <location>
        <begin position="125"/>
        <end position="284"/>
    </location>
</feature>
<evidence type="ECO:0000313" key="5">
    <source>
        <dbReference type="Proteomes" id="UP000199287"/>
    </source>
</evidence>
<sequence length="284" mass="31538">MVDHSVAQIIVEKCRNIVPYPIILCDEGGKIVAATNKERIGNHHPRSKVMMAEGQTKKFVVSKEEELEAQEKGMDVKAGVIKVIYCNQEPVTVLAMSGDPNEVMVFFDMVNAMVEMMCQQYQVNEKIRGTTTIVNDHINDLAATSQELYASSESLAEVNTSALNNISQAEGMLESIEKDLQFVESIAKKTNLLSLNASIEAARAGEAGRGFAVVAGEVKKLAEQTGTYAKNINDQTKKFTEMFNSIFELVKNNTQTSEEQKEALRLFTEKTEDIQQRIYSLGKE</sequence>
<accession>A0A1I3B0U5</accession>
<dbReference type="PROSITE" id="PS50111">
    <property type="entry name" value="CHEMOTAXIS_TRANSDUC_2"/>
    <property type="match status" value="1"/>
</dbReference>
<dbReference type="Pfam" id="PF05651">
    <property type="entry name" value="Diacid_rec"/>
    <property type="match status" value="1"/>
</dbReference>
<dbReference type="Pfam" id="PF00015">
    <property type="entry name" value="MCPsignal"/>
    <property type="match status" value="1"/>
</dbReference>
<dbReference type="RefSeq" id="WP_093369316.1">
    <property type="nucleotide sequence ID" value="NZ_FOQA01000001.1"/>
</dbReference>
<organism evidence="4 5">
    <name type="scientific">Tindallia magadiensis</name>
    <dbReference type="NCBI Taxonomy" id="69895"/>
    <lineage>
        <taxon>Bacteria</taxon>
        <taxon>Bacillati</taxon>
        <taxon>Bacillota</taxon>
        <taxon>Clostridia</taxon>
        <taxon>Peptostreptococcales</taxon>
        <taxon>Tindalliaceae</taxon>
        <taxon>Tindallia</taxon>
    </lineage>
</organism>
<dbReference type="SMART" id="SM00283">
    <property type="entry name" value="MA"/>
    <property type="match status" value="1"/>
</dbReference>
<reference evidence="5" key="1">
    <citation type="submission" date="2016-10" db="EMBL/GenBank/DDBJ databases">
        <authorList>
            <person name="Varghese N."/>
            <person name="Submissions S."/>
        </authorList>
    </citation>
    <scope>NUCLEOTIDE SEQUENCE [LARGE SCALE GENOMIC DNA]</scope>
    <source>
        <strain evidence="5">Z-7934</strain>
    </source>
</reference>
<name>A0A1I3B0U5_9FIRM</name>
<dbReference type="Gene3D" id="1.10.287.950">
    <property type="entry name" value="Methyl-accepting chemotaxis protein"/>
    <property type="match status" value="1"/>
</dbReference>
<dbReference type="InterPro" id="IPR008599">
    <property type="entry name" value="Diacid_rec"/>
</dbReference>